<feature type="transmembrane region" description="Helical" evidence="1">
    <location>
        <begin position="27"/>
        <end position="53"/>
    </location>
</feature>
<feature type="transmembrane region" description="Helical" evidence="1">
    <location>
        <begin position="232"/>
        <end position="250"/>
    </location>
</feature>
<sequence length="257" mass="25480">MRRGVHPVGWRAAMGSELLRLRGGRRALAIGASAVVATLVATAPVVLLASTLAPGPAEAAAAAVHRGSGAHVGVAVAVGLLVGADHRHGTATLGWLQLGGHGRLAAVAAGQALLAVLLATASASIALLLVASLAGVPLDGIPLALGVHVALTVLWSAWLVCLVTVTRSTLVTIACGVLVPAVLEPAISGSLAMVGAAGVQRLLPGTALRMLGELAAPGDRVVLAAVDPVDPVLLPAVVGCWTLLLAILALRRALRGP</sequence>
<keyword evidence="1" id="KW-0812">Transmembrane</keyword>
<evidence type="ECO:0000256" key="1">
    <source>
        <dbReference type="SAM" id="Phobius"/>
    </source>
</evidence>
<dbReference type="RefSeq" id="WP_344339997.1">
    <property type="nucleotide sequence ID" value="NZ_BAAAQT010000004.1"/>
</dbReference>
<evidence type="ECO:0008006" key="4">
    <source>
        <dbReference type="Google" id="ProtNLM"/>
    </source>
</evidence>
<evidence type="ECO:0000313" key="3">
    <source>
        <dbReference type="Proteomes" id="UP001501599"/>
    </source>
</evidence>
<feature type="transmembrane region" description="Helical" evidence="1">
    <location>
        <begin position="104"/>
        <end position="131"/>
    </location>
</feature>
<proteinExistence type="predicted"/>
<comment type="caution">
    <text evidence="2">The sequence shown here is derived from an EMBL/GenBank/DDBJ whole genome shotgun (WGS) entry which is preliminary data.</text>
</comment>
<keyword evidence="1" id="KW-1133">Transmembrane helix</keyword>
<dbReference type="Proteomes" id="UP001501599">
    <property type="component" value="Unassembled WGS sequence"/>
</dbReference>
<feature type="transmembrane region" description="Helical" evidence="1">
    <location>
        <begin position="59"/>
        <end position="83"/>
    </location>
</feature>
<feature type="transmembrane region" description="Helical" evidence="1">
    <location>
        <begin position="143"/>
        <end position="165"/>
    </location>
</feature>
<organism evidence="2 3">
    <name type="scientific">Agrococcus versicolor</name>
    <dbReference type="NCBI Taxonomy" id="501482"/>
    <lineage>
        <taxon>Bacteria</taxon>
        <taxon>Bacillati</taxon>
        <taxon>Actinomycetota</taxon>
        <taxon>Actinomycetes</taxon>
        <taxon>Micrococcales</taxon>
        <taxon>Microbacteriaceae</taxon>
        <taxon>Agrococcus</taxon>
    </lineage>
</organism>
<name>A0ABN3AK72_9MICO</name>
<keyword evidence="1" id="KW-0472">Membrane</keyword>
<gene>
    <name evidence="2" type="ORF">GCM10009846_05120</name>
</gene>
<reference evidence="2 3" key="1">
    <citation type="journal article" date="2019" name="Int. J. Syst. Evol. Microbiol.">
        <title>The Global Catalogue of Microorganisms (GCM) 10K type strain sequencing project: providing services to taxonomists for standard genome sequencing and annotation.</title>
        <authorList>
            <consortium name="The Broad Institute Genomics Platform"/>
            <consortium name="The Broad Institute Genome Sequencing Center for Infectious Disease"/>
            <person name="Wu L."/>
            <person name="Ma J."/>
        </authorList>
    </citation>
    <scope>NUCLEOTIDE SEQUENCE [LARGE SCALE GENOMIC DNA]</scope>
    <source>
        <strain evidence="2 3">JCM 16026</strain>
    </source>
</reference>
<feature type="transmembrane region" description="Helical" evidence="1">
    <location>
        <begin position="177"/>
        <end position="199"/>
    </location>
</feature>
<accession>A0ABN3AK72</accession>
<evidence type="ECO:0000313" key="2">
    <source>
        <dbReference type="EMBL" id="GAA2171401.1"/>
    </source>
</evidence>
<keyword evidence="3" id="KW-1185">Reference proteome</keyword>
<protein>
    <recommendedName>
        <fullName evidence="4">ABC transporter permease</fullName>
    </recommendedName>
</protein>
<dbReference type="EMBL" id="BAAAQT010000004">
    <property type="protein sequence ID" value="GAA2171401.1"/>
    <property type="molecule type" value="Genomic_DNA"/>
</dbReference>